<dbReference type="InterPro" id="IPR036392">
    <property type="entry name" value="PLAT/LH2_dom_sf"/>
</dbReference>
<reference evidence="8" key="2">
    <citation type="journal article" date="2008" name="Genome Biol.">
        <title>Improved genome assembly and evidence-based global gene model set for the chordate Ciona intestinalis: new insight into intron and operon populations.</title>
        <authorList>
            <person name="Satou Y."/>
            <person name="Mineta K."/>
            <person name="Ogasawara M."/>
            <person name="Sasakura Y."/>
            <person name="Shoguchi E."/>
            <person name="Ueno K."/>
            <person name="Yamada L."/>
            <person name="Matsumoto J."/>
            <person name="Wasserscheid J."/>
            <person name="Dewar K."/>
            <person name="Wiley G.B."/>
            <person name="Macmil S.L."/>
            <person name="Roe B.A."/>
            <person name="Zeller R.W."/>
            <person name="Hastings K.E."/>
            <person name="Lemaire P."/>
            <person name="Lindquist E."/>
            <person name="Endo T."/>
            <person name="Hotta K."/>
            <person name="Inaba K."/>
        </authorList>
    </citation>
    <scope>NUCLEOTIDE SEQUENCE [LARGE SCALE GENOMIC DNA]</scope>
    <source>
        <strain evidence="8">wild type</strain>
    </source>
</reference>
<dbReference type="AlphaFoldDB" id="F6U005"/>
<dbReference type="Gene3D" id="1.20.245.10">
    <property type="entry name" value="Lipoxygenase-1, Domain 5"/>
    <property type="match status" value="1"/>
</dbReference>
<name>F6U005_CIOIN</name>
<evidence type="ECO:0008006" key="10">
    <source>
        <dbReference type="Google" id="ProtNLM"/>
    </source>
</evidence>
<organism evidence="8 9">
    <name type="scientific">Ciona intestinalis</name>
    <name type="common">Transparent sea squirt</name>
    <name type="synonym">Ascidia intestinalis</name>
    <dbReference type="NCBI Taxonomy" id="7719"/>
    <lineage>
        <taxon>Eukaryota</taxon>
        <taxon>Metazoa</taxon>
        <taxon>Chordata</taxon>
        <taxon>Tunicata</taxon>
        <taxon>Ascidiacea</taxon>
        <taxon>Phlebobranchia</taxon>
        <taxon>Cionidae</taxon>
        <taxon>Ciona</taxon>
    </lineage>
</organism>
<dbReference type="PROSITE" id="PS50095">
    <property type="entry name" value="PLAT"/>
    <property type="match status" value="1"/>
</dbReference>
<feature type="domain" description="Lipoxygenase" evidence="7">
    <location>
        <begin position="120"/>
        <end position="676"/>
    </location>
</feature>
<dbReference type="Gene3D" id="3.10.450.60">
    <property type="match status" value="1"/>
</dbReference>
<dbReference type="InterPro" id="IPR013819">
    <property type="entry name" value="LipOase_C"/>
</dbReference>
<protein>
    <recommendedName>
        <fullName evidence="10">Lipoxygenase domain-containing protein</fullName>
    </recommendedName>
</protein>
<dbReference type="HOGENOM" id="CLU_004282_3_3_1"/>
<comment type="caution">
    <text evidence="5">Lacks conserved residue(s) required for the propagation of feature annotation.</text>
</comment>
<dbReference type="GO" id="GO:0034440">
    <property type="term" value="P:lipid oxidation"/>
    <property type="evidence" value="ECO:0000318"/>
    <property type="project" value="GO_Central"/>
</dbReference>
<dbReference type="GO" id="GO:0016702">
    <property type="term" value="F:oxidoreductase activity, acting on single donors with incorporation of molecular oxygen, incorporation of two atoms of oxygen"/>
    <property type="evidence" value="ECO:0000318"/>
    <property type="project" value="GO_Central"/>
</dbReference>
<evidence type="ECO:0000259" key="7">
    <source>
        <dbReference type="PROSITE" id="PS51393"/>
    </source>
</evidence>
<dbReference type="SUPFAM" id="SSF48484">
    <property type="entry name" value="Lipoxigenase"/>
    <property type="match status" value="1"/>
</dbReference>
<dbReference type="STRING" id="7719.ENSCINP00000025621"/>
<reference evidence="9" key="1">
    <citation type="journal article" date="2002" name="Science">
        <title>The draft genome of Ciona intestinalis: insights into chordate and vertebrate origins.</title>
        <authorList>
            <person name="Dehal P."/>
            <person name="Satou Y."/>
            <person name="Campbell R.K."/>
            <person name="Chapman J."/>
            <person name="Degnan B."/>
            <person name="De Tomaso A."/>
            <person name="Davidson B."/>
            <person name="Di Gregorio A."/>
            <person name="Gelpke M."/>
            <person name="Goodstein D.M."/>
            <person name="Harafuji N."/>
            <person name="Hastings K.E."/>
            <person name="Ho I."/>
            <person name="Hotta K."/>
            <person name="Huang W."/>
            <person name="Kawashima T."/>
            <person name="Lemaire P."/>
            <person name="Martinez D."/>
            <person name="Meinertzhagen I.A."/>
            <person name="Necula S."/>
            <person name="Nonaka M."/>
            <person name="Putnam N."/>
            <person name="Rash S."/>
            <person name="Saiga H."/>
            <person name="Satake M."/>
            <person name="Terry A."/>
            <person name="Yamada L."/>
            <person name="Wang H.G."/>
            <person name="Awazu S."/>
            <person name="Azumi K."/>
            <person name="Boore J."/>
            <person name="Branno M."/>
            <person name="Chin-Bow S."/>
            <person name="DeSantis R."/>
            <person name="Doyle S."/>
            <person name="Francino P."/>
            <person name="Keys D.N."/>
            <person name="Haga S."/>
            <person name="Hayashi H."/>
            <person name="Hino K."/>
            <person name="Imai K.S."/>
            <person name="Inaba K."/>
            <person name="Kano S."/>
            <person name="Kobayashi K."/>
            <person name="Kobayashi M."/>
            <person name="Lee B.I."/>
            <person name="Makabe K.W."/>
            <person name="Manohar C."/>
            <person name="Matassi G."/>
            <person name="Medina M."/>
            <person name="Mochizuki Y."/>
            <person name="Mount S."/>
            <person name="Morishita T."/>
            <person name="Miura S."/>
            <person name="Nakayama A."/>
            <person name="Nishizaka S."/>
            <person name="Nomoto H."/>
            <person name="Ohta F."/>
            <person name="Oishi K."/>
            <person name="Rigoutsos I."/>
            <person name="Sano M."/>
            <person name="Sasaki A."/>
            <person name="Sasakura Y."/>
            <person name="Shoguchi E."/>
            <person name="Shin-i T."/>
            <person name="Spagnuolo A."/>
            <person name="Stainier D."/>
            <person name="Suzuki M.M."/>
            <person name="Tassy O."/>
            <person name="Takatori N."/>
            <person name="Tokuoka M."/>
            <person name="Yagi K."/>
            <person name="Yoshizaki F."/>
            <person name="Wada S."/>
            <person name="Zhang C."/>
            <person name="Hyatt P.D."/>
            <person name="Larimer F."/>
            <person name="Detter C."/>
            <person name="Doggett N."/>
            <person name="Glavina T."/>
            <person name="Hawkins T."/>
            <person name="Richardson P."/>
            <person name="Lucas S."/>
            <person name="Kohara Y."/>
            <person name="Levine M."/>
            <person name="Satoh N."/>
            <person name="Rokhsar D.S."/>
        </authorList>
    </citation>
    <scope>NUCLEOTIDE SEQUENCE [LARGE SCALE GENOMIC DNA]</scope>
</reference>
<accession>F6U005</accession>
<dbReference type="Pfam" id="PF01477">
    <property type="entry name" value="PLAT"/>
    <property type="match status" value="1"/>
</dbReference>
<evidence type="ECO:0000256" key="5">
    <source>
        <dbReference type="PROSITE-ProRule" id="PRU00152"/>
    </source>
</evidence>
<feature type="domain" description="PLAT" evidence="6">
    <location>
        <begin position="2"/>
        <end position="121"/>
    </location>
</feature>
<dbReference type="Proteomes" id="UP000008144">
    <property type="component" value="Chromosome 12"/>
</dbReference>
<dbReference type="Ensembl" id="ENSCINT00000025867.2">
    <property type="protein sequence ID" value="ENSCINP00000025621.2"/>
    <property type="gene ID" value="ENSCING00000014085.2"/>
</dbReference>
<sequence length="676" mass="77300">VHLYILFPKTSNRFLTAGTLCGVHVRITGRNGTTSDWTQVDTAASYLRTVKRGSTVQHVLRHDGEDLGPPIVVGLKLSTMAIDIWYCDEITIEYENKNYEFPVYDWVEADELSVTSGEGKLPQNETSDVIKRLRKHEVTSNIGKFQWCVPTSNDLSWGMPRHINAETFVDLPRTFSRNYDKLRSIGTSGLTVAYNATANLLRGLFWNLNTLDDYRRLYTHLGNSDPCFIDDWTQDEEFGRQVLTGVSPLVVKRCVTLPEYCNVTDSDVIKELPTDCSLDEEIKGGRIFIVDLTYTKNVERNVDSKTGEPFVCADCLALFRVNDAGKFVPIAIQLTPDDPESIFTPSDKYYDWLLAKIYFRATLQSSHEWHYHFLNTHGVSETFSVATLRCFPRCHPVFKLLQPHLKTVPNINTDARVLVIPPKSLVNKSNHLSGSSFIRECFKTFDISQLDIPSMIRKNGTDDCGDLPNYHYRDDAIKIWNVIQDYVSDVIRYYYWSDKDIVNDYELQGWAHDVAVEGFGWQDGNTRGAPENIVSVEQLVWYCTLIIFTSSAQHSAVNFGQRETYKFIPNAPGCMVLPVHKRGEGSLERIMSSLPGIRVSSLIISFAYSLSEFTQNEIYLGDFPERLFSEEEVLEFQFLFKRKLDKLATELKRRNQDLKYPYIDLMPGRIPISISI</sequence>
<evidence type="ECO:0000256" key="4">
    <source>
        <dbReference type="ARBA" id="ARBA00023098"/>
    </source>
</evidence>
<dbReference type="InterPro" id="IPR001024">
    <property type="entry name" value="PLAT/LH2_dom"/>
</dbReference>
<evidence type="ECO:0000256" key="1">
    <source>
        <dbReference type="ARBA" id="ARBA00022723"/>
    </source>
</evidence>
<keyword evidence="1" id="KW-0479">Metal-binding</keyword>
<keyword evidence="4" id="KW-0443">Lipid metabolism</keyword>
<dbReference type="InterPro" id="IPR000907">
    <property type="entry name" value="LipOase"/>
</dbReference>
<evidence type="ECO:0000259" key="6">
    <source>
        <dbReference type="PROSITE" id="PS50095"/>
    </source>
</evidence>
<dbReference type="GO" id="GO:0019369">
    <property type="term" value="P:arachidonate metabolic process"/>
    <property type="evidence" value="ECO:0000318"/>
    <property type="project" value="GO_Central"/>
</dbReference>
<reference evidence="8" key="3">
    <citation type="submission" date="2025-08" db="UniProtKB">
        <authorList>
            <consortium name="Ensembl"/>
        </authorList>
    </citation>
    <scope>IDENTIFICATION</scope>
</reference>
<dbReference type="SUPFAM" id="SSF49723">
    <property type="entry name" value="Lipase/lipooxygenase domain (PLAT/LH2 domain)"/>
    <property type="match status" value="1"/>
</dbReference>
<dbReference type="PROSITE" id="PS51393">
    <property type="entry name" value="LIPOXYGENASE_3"/>
    <property type="match status" value="1"/>
</dbReference>
<dbReference type="InterPro" id="IPR036226">
    <property type="entry name" value="LipOase_C_sf"/>
</dbReference>
<evidence type="ECO:0000256" key="3">
    <source>
        <dbReference type="ARBA" id="ARBA00023002"/>
    </source>
</evidence>
<evidence type="ECO:0000256" key="2">
    <source>
        <dbReference type="ARBA" id="ARBA00022964"/>
    </source>
</evidence>
<dbReference type="PRINTS" id="PR00087">
    <property type="entry name" value="LIPOXYGENASE"/>
</dbReference>
<proteinExistence type="predicted"/>
<evidence type="ECO:0000313" key="8">
    <source>
        <dbReference type="Ensembl" id="ENSCINP00000025621.2"/>
    </source>
</evidence>
<dbReference type="InParanoid" id="F6U005"/>
<dbReference type="OMA" id="LHINMLA"/>
<dbReference type="GO" id="GO:0019372">
    <property type="term" value="P:lipoxygenase pathway"/>
    <property type="evidence" value="ECO:0000318"/>
    <property type="project" value="GO_Central"/>
</dbReference>
<keyword evidence="9" id="KW-1185">Reference proteome</keyword>
<keyword evidence="2" id="KW-0223">Dioxygenase</keyword>
<dbReference type="InterPro" id="IPR020834">
    <property type="entry name" value="LipOase_CS"/>
</dbReference>
<reference evidence="8" key="4">
    <citation type="submission" date="2025-09" db="UniProtKB">
        <authorList>
            <consortium name="Ensembl"/>
        </authorList>
    </citation>
    <scope>IDENTIFICATION</scope>
</reference>
<dbReference type="Pfam" id="PF00305">
    <property type="entry name" value="Lipoxygenase"/>
    <property type="match status" value="1"/>
</dbReference>
<dbReference type="Gene3D" id="2.60.60.20">
    <property type="entry name" value="PLAT/LH2 domain"/>
    <property type="match status" value="1"/>
</dbReference>
<evidence type="ECO:0000313" key="9">
    <source>
        <dbReference type="Proteomes" id="UP000008144"/>
    </source>
</evidence>
<keyword evidence="3" id="KW-0560">Oxidoreductase</keyword>
<dbReference type="PROSITE" id="PS00081">
    <property type="entry name" value="LIPOXYGENASE_2"/>
    <property type="match status" value="1"/>
</dbReference>
<dbReference type="GO" id="GO:0046872">
    <property type="term" value="F:metal ion binding"/>
    <property type="evidence" value="ECO:0007669"/>
    <property type="project" value="UniProtKB-KW"/>
</dbReference>
<dbReference type="EMBL" id="EAAA01001023">
    <property type="status" value="NOT_ANNOTATED_CDS"/>
    <property type="molecule type" value="Genomic_DNA"/>
</dbReference>
<dbReference type="GeneTree" id="ENSGT00940000165874"/>
<dbReference type="PANTHER" id="PTHR11771">
    <property type="entry name" value="LIPOXYGENASE"/>
    <property type="match status" value="1"/>
</dbReference>